<accession>A0A4R4PBI7</accession>
<evidence type="ECO:0000256" key="1">
    <source>
        <dbReference type="SAM" id="MobiDB-lite"/>
    </source>
</evidence>
<dbReference type="EMBL" id="SMJW01000020">
    <property type="protein sequence ID" value="TDC18363.1"/>
    <property type="molecule type" value="Genomic_DNA"/>
</dbReference>
<name>A0A4R4PBI7_9ACTN</name>
<evidence type="ECO:0000313" key="2">
    <source>
        <dbReference type="EMBL" id="TDC18363.1"/>
    </source>
</evidence>
<feature type="region of interest" description="Disordered" evidence="1">
    <location>
        <begin position="1"/>
        <end position="55"/>
    </location>
</feature>
<dbReference type="RefSeq" id="WP_131938065.1">
    <property type="nucleotide sequence ID" value="NZ_BAAAMX010000057.1"/>
</dbReference>
<reference evidence="2 3" key="1">
    <citation type="submission" date="2019-03" db="EMBL/GenBank/DDBJ databases">
        <title>Draft genome sequences of novel Actinobacteria.</title>
        <authorList>
            <person name="Sahin N."/>
            <person name="Ay H."/>
            <person name="Saygin H."/>
        </authorList>
    </citation>
    <scope>NUCLEOTIDE SEQUENCE [LARGE SCALE GENOMIC DNA]</scope>
    <source>
        <strain evidence="2 3">DSM 45347</strain>
    </source>
</reference>
<evidence type="ECO:0000313" key="3">
    <source>
        <dbReference type="Proteomes" id="UP000295431"/>
    </source>
</evidence>
<gene>
    <name evidence="2" type="ORF">E1284_06445</name>
</gene>
<feature type="compositionally biased region" description="Basic residues" evidence="1">
    <location>
        <begin position="1"/>
        <end position="21"/>
    </location>
</feature>
<protein>
    <submittedName>
        <fullName evidence="2">Uncharacterized protein</fullName>
    </submittedName>
</protein>
<dbReference type="AlphaFoldDB" id="A0A4R4PBI7"/>
<proteinExistence type="predicted"/>
<feature type="compositionally biased region" description="Low complexity" evidence="1">
    <location>
        <begin position="22"/>
        <end position="54"/>
    </location>
</feature>
<keyword evidence="3" id="KW-1185">Reference proteome</keyword>
<dbReference type="Proteomes" id="UP000295431">
    <property type="component" value="Unassembled WGS sequence"/>
</dbReference>
<organism evidence="2 3">
    <name type="scientific">Actinomadura bangladeshensis</name>
    <dbReference type="NCBI Taxonomy" id="453573"/>
    <lineage>
        <taxon>Bacteria</taxon>
        <taxon>Bacillati</taxon>
        <taxon>Actinomycetota</taxon>
        <taxon>Actinomycetes</taxon>
        <taxon>Streptosporangiales</taxon>
        <taxon>Thermomonosporaceae</taxon>
        <taxon>Actinomadura</taxon>
    </lineage>
</organism>
<sequence>MAQRSRRRWAFHLRRGRRRARASAAAAPAGRAEWPSTSTLPTPNITTTAPNTSSWTAPQHLDALLRHGLDEHALQITAEPLGQPAERGAEGLLPGRAELDAHLT</sequence>
<feature type="region of interest" description="Disordered" evidence="1">
    <location>
        <begin position="78"/>
        <end position="104"/>
    </location>
</feature>
<comment type="caution">
    <text evidence="2">The sequence shown here is derived from an EMBL/GenBank/DDBJ whole genome shotgun (WGS) entry which is preliminary data.</text>
</comment>